<name>A0ACC2P0W4_9HYME</name>
<keyword evidence="2" id="KW-1185">Reference proteome</keyword>
<organism evidence="1 2">
    <name type="scientific">Eretmocerus hayati</name>
    <dbReference type="NCBI Taxonomy" id="131215"/>
    <lineage>
        <taxon>Eukaryota</taxon>
        <taxon>Metazoa</taxon>
        <taxon>Ecdysozoa</taxon>
        <taxon>Arthropoda</taxon>
        <taxon>Hexapoda</taxon>
        <taxon>Insecta</taxon>
        <taxon>Pterygota</taxon>
        <taxon>Neoptera</taxon>
        <taxon>Endopterygota</taxon>
        <taxon>Hymenoptera</taxon>
        <taxon>Apocrita</taxon>
        <taxon>Proctotrupomorpha</taxon>
        <taxon>Chalcidoidea</taxon>
        <taxon>Aphelinidae</taxon>
        <taxon>Aphelininae</taxon>
        <taxon>Eretmocerus</taxon>
    </lineage>
</organism>
<sequence length="148" mass="17765">MTPLESQRSMFIDLLMEENWTERDQKSFIIELAKAKMKEEESPSYQIYLAKYLFMQKKKRFTDDIIMSMVFRYADDKDFEQSNNIEWLHDSPFEVDLEKSKDYKCGSCPDEEFYAVGNLSQIIDLISENFIDRIQFVHLREKEQKDSV</sequence>
<reference evidence="1" key="1">
    <citation type="submission" date="2023-04" db="EMBL/GenBank/DDBJ databases">
        <title>A chromosome-level genome assembly of the parasitoid wasp Eretmocerus hayati.</title>
        <authorList>
            <person name="Zhong Y."/>
            <person name="Liu S."/>
            <person name="Liu Y."/>
        </authorList>
    </citation>
    <scope>NUCLEOTIDE SEQUENCE</scope>
    <source>
        <strain evidence="1">ZJU_SS_LIU_2023</strain>
    </source>
</reference>
<gene>
    <name evidence="1" type="ORF">QAD02_012971</name>
</gene>
<evidence type="ECO:0000313" key="1">
    <source>
        <dbReference type="EMBL" id="KAJ8677184.1"/>
    </source>
</evidence>
<evidence type="ECO:0000313" key="2">
    <source>
        <dbReference type="Proteomes" id="UP001239111"/>
    </source>
</evidence>
<dbReference type="Proteomes" id="UP001239111">
    <property type="component" value="Chromosome 2"/>
</dbReference>
<proteinExistence type="predicted"/>
<dbReference type="EMBL" id="CM056742">
    <property type="protein sequence ID" value="KAJ8677184.1"/>
    <property type="molecule type" value="Genomic_DNA"/>
</dbReference>
<comment type="caution">
    <text evidence="1">The sequence shown here is derived from an EMBL/GenBank/DDBJ whole genome shotgun (WGS) entry which is preliminary data.</text>
</comment>
<protein>
    <submittedName>
        <fullName evidence="1">Uncharacterized protein</fullName>
    </submittedName>
</protein>
<accession>A0ACC2P0W4</accession>